<dbReference type="PROSITE" id="PS50011">
    <property type="entry name" value="PROTEIN_KINASE_DOM"/>
    <property type="match status" value="1"/>
</dbReference>
<dbReference type="InterPro" id="IPR018097">
    <property type="entry name" value="EGF_Ca-bd_CS"/>
</dbReference>
<evidence type="ECO:0000256" key="10">
    <source>
        <dbReference type="ARBA" id="ARBA00022701"/>
    </source>
</evidence>
<dbReference type="Gene3D" id="1.20.120.1900">
    <property type="entry name" value="Gamma-tubulin complex, C-terminal domain"/>
    <property type="match status" value="1"/>
</dbReference>
<keyword evidence="8" id="KW-0808">Transferase</keyword>
<keyword evidence="7" id="KW-0597">Phosphoprotein</keyword>
<evidence type="ECO:0000256" key="8">
    <source>
        <dbReference type="ARBA" id="ARBA00022679"/>
    </source>
</evidence>
<keyword evidence="20" id="KW-0206">Cytoskeleton</keyword>
<sequence>MEWNLDRPFLTGQFHQEEAKTTSHYDETKPNSLDLAGLEIDKVIGCYNASVQELIVIDDLLSALIGIEGRYITINKVRGIQDSYSFHLDGSMDLALQESAKRIFPLCKSYLLINQFVESKSQFKCGLVNHAFAAALRALLLDHQAMVAQLEHQFRLGRLSIQGLWFYCQPMMGSMQALSIVIKKASAQKFVGSAVLNLLQSQAKVMAGNYSVRSLLEKMIESANSAYLGILERWVYEGVIDDPHDEFFIAENKSLQKESLTQDYDAMYWRQRYSLKDDIPSFLANSAETILTTGKYLNVMRECGHSVQVPALENSKLMNFGSNDHYLECIKSAYDFASGELLNLLKDKYDLIGKLRSIKHYLLLDQGDFLVHFMDIARDELAKAPNEISVEKLQSLLDLALRSTAAAADPLHEDVTCSVDTCSLLKRLSTLKDLQTSETETDTLEEPLSITGVETFSVNYKVQWPLSLVISKKALTKYQLIFRFLFHCKHVHRQLCAAWQVHQGARARDRHGTAISTSSILCRNMLKFINSLLHYLTFEVLEPNWHFMHNKLENAKSIDEVIQYHDFFMEKCLKECSLLSPVLLKKFEKLKLVCLQYAAATQWLMNSIEAPDSSKPFDDSPSLESLKILKLRKPSKKPNSPTEEASVIECVLKFEREFTAELQSLRPILSSRAQAEPYLTHLAQLILGVATCTDLVLPGCPQICGTVTIPYPFGIGTNCSAHDTYSITCNTTFNPPKPFITNINLEVLQISLHGTARVNNPLLTYNCSGRTDRLDVNFTNTPFTYSSTSTRFTAIGCNNLALISRLTTVIGGCISLCNITVPDNTCYGILCCQTNIPPSLKFINASLGSIESRNDQSGCKYAFMVDVDWFGNLTDIYEVQNMPSVPAVLNWRLSGNCNSFGPLISRSNTSVCDDRAFCTNQSVCSCFPGYEGNPYLSGGCQDINECADPSRNDCEFYCTNTPGSYRCSCPTGYLLAGNSCMKIQESNKMKTVLIGCFSGLGGLLLLLVAWWVYKIMKRRKKDMLKDMFFKRNGGLLLQQQMSSGNNGNVDKTRLFTSKELEKATDNFNENRILGQGGQGTVYKGMLADGKIVAIKKSKFEDESKIEHFINEVVILSQINHRNVVKLHGCCLETEVPLLVYEFIPNGTLYEYIHDPNEYFPLTWEIRLRIATEVAGALSYLHSSAGMPIYHRDIKSTNILLDEKYRAKVADFGTSRTIADDQTHLTTKVQGTFGYLDPEYFQSSQFTEKSDVYSFGVVLVELLTGQKPISSFKDGETRSLATYFLSAMENNRLFKVVDPCVKKEGGKNQIKRFAELANRCLNLDGRKRPVMKEVTIELELIRTSSDAPTTEECDEADYNGIGVPEQSSIWDTTSTRTESGPFSSKNLFANKLLNFIKDEKGSEMQILDGCTALITSDVISMNQVNNCYSRLLQEFVMITCPVEVLYPIYQLICLLILGEKWMKTTAESCSFATTVPGESKQETAGIPLFKKEIAFNIYLRCNLTD</sequence>
<reference evidence="26" key="1">
    <citation type="journal article" date="2019" name="Sci. Rep.">
        <title>Draft genome of Tanacetum cinerariifolium, the natural source of mosquito coil.</title>
        <authorList>
            <person name="Yamashiro T."/>
            <person name="Shiraishi A."/>
            <person name="Satake H."/>
            <person name="Nakayama K."/>
        </authorList>
    </citation>
    <scope>NUCLEOTIDE SEQUENCE</scope>
</reference>
<evidence type="ECO:0000256" key="17">
    <source>
        <dbReference type="ARBA" id="ARBA00023136"/>
    </source>
</evidence>
<dbReference type="InterPro" id="IPR001881">
    <property type="entry name" value="EGF-like_Ca-bd_dom"/>
</dbReference>
<evidence type="ECO:0000256" key="6">
    <source>
        <dbReference type="ARBA" id="ARBA00022536"/>
    </source>
</evidence>
<dbReference type="GO" id="GO:0005874">
    <property type="term" value="C:microtubule"/>
    <property type="evidence" value="ECO:0007669"/>
    <property type="project" value="UniProtKB-KW"/>
</dbReference>
<evidence type="ECO:0000256" key="3">
    <source>
        <dbReference type="ARBA" id="ARBA00010337"/>
    </source>
</evidence>
<dbReference type="InterPro" id="IPR000742">
    <property type="entry name" value="EGF"/>
</dbReference>
<dbReference type="FunFam" id="1.10.510.10:FF:000084">
    <property type="entry name" value="Wall-associated receptor kinase 2"/>
    <property type="match status" value="1"/>
</dbReference>
<evidence type="ECO:0000256" key="18">
    <source>
        <dbReference type="ARBA" id="ARBA00023157"/>
    </source>
</evidence>
<dbReference type="SMART" id="SM00181">
    <property type="entry name" value="EGF"/>
    <property type="match status" value="2"/>
</dbReference>
<keyword evidence="5" id="KW-0723">Serine/threonine-protein kinase</keyword>
<dbReference type="CDD" id="cd14066">
    <property type="entry name" value="STKc_IRAK"/>
    <property type="match status" value="1"/>
</dbReference>
<keyword evidence="16 24" id="KW-1133">Transmembrane helix</keyword>
<dbReference type="InterPro" id="IPR040457">
    <property type="entry name" value="GCP_C"/>
</dbReference>
<gene>
    <name evidence="26" type="ORF">Tci_038214</name>
</gene>
<dbReference type="SUPFAM" id="SSF56112">
    <property type="entry name" value="Protein kinase-like (PK-like)"/>
    <property type="match status" value="1"/>
</dbReference>
<dbReference type="PANTHER" id="PTHR27005:SF515">
    <property type="entry name" value="WALL-ASSOCIATED RECEPTOR KINASE-LIKE 10-RELATED"/>
    <property type="match status" value="1"/>
</dbReference>
<dbReference type="InterPro" id="IPR041470">
    <property type="entry name" value="GCP_N"/>
</dbReference>
<dbReference type="GO" id="GO:0005509">
    <property type="term" value="F:calcium ion binding"/>
    <property type="evidence" value="ECO:0007669"/>
    <property type="project" value="InterPro"/>
</dbReference>
<dbReference type="PROSITE" id="PS01187">
    <property type="entry name" value="EGF_CA"/>
    <property type="match status" value="1"/>
</dbReference>
<dbReference type="SMART" id="SM00179">
    <property type="entry name" value="EGF_CA"/>
    <property type="match status" value="1"/>
</dbReference>
<feature type="domain" description="Protein kinase" evidence="25">
    <location>
        <begin position="1067"/>
        <end position="1340"/>
    </location>
</feature>
<keyword evidence="4" id="KW-0963">Cytoplasm</keyword>
<evidence type="ECO:0000256" key="5">
    <source>
        <dbReference type="ARBA" id="ARBA00022527"/>
    </source>
</evidence>
<protein>
    <submittedName>
        <fullName evidence="26">Gamma-tubulin complex component 2</fullName>
    </submittedName>
</protein>
<keyword evidence="19" id="KW-0325">Glycoprotein</keyword>
<dbReference type="Gene3D" id="3.30.200.20">
    <property type="entry name" value="Phosphorylase Kinase, domain 1"/>
    <property type="match status" value="1"/>
</dbReference>
<dbReference type="PROSITE" id="PS00010">
    <property type="entry name" value="ASX_HYDROXYL"/>
    <property type="match status" value="1"/>
</dbReference>
<accession>A0A6L2LWT6</accession>
<dbReference type="EMBL" id="BKCJ010005348">
    <property type="protein sequence ID" value="GEU66236.1"/>
    <property type="molecule type" value="Genomic_DNA"/>
</dbReference>
<comment type="subcellular location">
    <subcellularLocation>
        <location evidence="1">Cytoplasm</location>
        <location evidence="1">Cytoskeleton</location>
    </subcellularLocation>
    <subcellularLocation>
        <location evidence="2">Membrane</location>
        <topology evidence="2">Single-pass type I membrane protein</topology>
    </subcellularLocation>
</comment>
<evidence type="ECO:0000256" key="12">
    <source>
        <dbReference type="ARBA" id="ARBA00022737"/>
    </source>
</evidence>
<comment type="function">
    <text evidence="23">Serine/threonine-protein kinase that may function as a signaling receptor of extracellular matrix component. Binding to pectin may have significance in the control of cell expansion, morphogenesis and development.</text>
</comment>
<dbReference type="GO" id="GO:0004674">
    <property type="term" value="F:protein serine/threonine kinase activity"/>
    <property type="evidence" value="ECO:0007669"/>
    <property type="project" value="UniProtKB-KW"/>
</dbReference>
<evidence type="ECO:0000256" key="4">
    <source>
        <dbReference type="ARBA" id="ARBA00022490"/>
    </source>
</evidence>
<keyword evidence="11" id="KW-0732">Signal</keyword>
<dbReference type="InterPro" id="IPR042241">
    <property type="entry name" value="GCP_C_sf"/>
</dbReference>
<comment type="catalytic activity">
    <reaction evidence="22">
        <text>L-threonyl-[protein] + ATP = O-phospho-L-threonyl-[protein] + ADP + H(+)</text>
        <dbReference type="Rhea" id="RHEA:46608"/>
        <dbReference type="Rhea" id="RHEA-COMP:11060"/>
        <dbReference type="Rhea" id="RHEA-COMP:11605"/>
        <dbReference type="ChEBI" id="CHEBI:15378"/>
        <dbReference type="ChEBI" id="CHEBI:30013"/>
        <dbReference type="ChEBI" id="CHEBI:30616"/>
        <dbReference type="ChEBI" id="CHEBI:61977"/>
        <dbReference type="ChEBI" id="CHEBI:456216"/>
    </reaction>
</comment>
<keyword evidence="13" id="KW-0547">Nucleotide-binding</keyword>
<dbReference type="InterPro" id="IPR008271">
    <property type="entry name" value="Ser/Thr_kinase_AS"/>
</dbReference>
<keyword evidence="17 24" id="KW-0472">Membrane</keyword>
<name>A0A6L2LWT6_TANCI</name>
<evidence type="ECO:0000313" key="26">
    <source>
        <dbReference type="EMBL" id="GEU66236.1"/>
    </source>
</evidence>
<evidence type="ECO:0000256" key="15">
    <source>
        <dbReference type="ARBA" id="ARBA00022840"/>
    </source>
</evidence>
<dbReference type="GO" id="GO:0005886">
    <property type="term" value="C:plasma membrane"/>
    <property type="evidence" value="ECO:0007669"/>
    <property type="project" value="TreeGrafter"/>
</dbReference>
<keyword evidence="18" id="KW-1015">Disulfide bond</keyword>
<keyword evidence="15" id="KW-0067">ATP-binding</keyword>
<keyword evidence="12" id="KW-0677">Repeat</keyword>
<dbReference type="SUPFAM" id="SSF57196">
    <property type="entry name" value="EGF/Laminin"/>
    <property type="match status" value="1"/>
</dbReference>
<evidence type="ECO:0000256" key="1">
    <source>
        <dbReference type="ARBA" id="ARBA00004245"/>
    </source>
</evidence>
<feature type="transmembrane region" description="Helical" evidence="24">
    <location>
        <begin position="992"/>
        <end position="1013"/>
    </location>
</feature>
<dbReference type="Pfam" id="PF04130">
    <property type="entry name" value="GCP_C_terminal"/>
    <property type="match status" value="1"/>
</dbReference>
<comment type="caution">
    <text evidence="26">The sequence shown here is derived from an EMBL/GenBank/DDBJ whole genome shotgun (WGS) entry which is preliminary data.</text>
</comment>
<dbReference type="InterPro" id="IPR000719">
    <property type="entry name" value="Prot_kinase_dom"/>
</dbReference>
<dbReference type="PANTHER" id="PTHR27005">
    <property type="entry name" value="WALL-ASSOCIATED RECEPTOR KINASE-LIKE 21"/>
    <property type="match status" value="1"/>
</dbReference>
<evidence type="ECO:0000256" key="14">
    <source>
        <dbReference type="ARBA" id="ARBA00022777"/>
    </source>
</evidence>
<dbReference type="PROSITE" id="PS01186">
    <property type="entry name" value="EGF_2"/>
    <property type="match status" value="1"/>
</dbReference>
<evidence type="ECO:0000256" key="24">
    <source>
        <dbReference type="SAM" id="Phobius"/>
    </source>
</evidence>
<evidence type="ECO:0000256" key="2">
    <source>
        <dbReference type="ARBA" id="ARBA00004479"/>
    </source>
</evidence>
<dbReference type="Pfam" id="PF00069">
    <property type="entry name" value="Pkinase"/>
    <property type="match status" value="1"/>
</dbReference>
<dbReference type="InterPro" id="IPR011009">
    <property type="entry name" value="Kinase-like_dom_sf"/>
</dbReference>
<dbReference type="InterPro" id="IPR025287">
    <property type="entry name" value="WAK_GUB"/>
</dbReference>
<dbReference type="PROSITE" id="PS00108">
    <property type="entry name" value="PROTEIN_KINASE_ST"/>
    <property type="match status" value="1"/>
</dbReference>
<dbReference type="Gene3D" id="1.10.510.10">
    <property type="entry name" value="Transferase(Phosphotransferase) domain 1"/>
    <property type="match status" value="1"/>
</dbReference>
<dbReference type="InterPro" id="IPR000152">
    <property type="entry name" value="EGF-type_Asp/Asn_hydroxyl_site"/>
</dbReference>
<evidence type="ECO:0000256" key="7">
    <source>
        <dbReference type="ARBA" id="ARBA00022553"/>
    </source>
</evidence>
<keyword evidence="6" id="KW-0245">EGF-like domain</keyword>
<keyword evidence="10" id="KW-0493">Microtubule</keyword>
<evidence type="ECO:0000259" key="25">
    <source>
        <dbReference type="PROSITE" id="PS50011"/>
    </source>
</evidence>
<keyword evidence="9 24" id="KW-0812">Transmembrane</keyword>
<proteinExistence type="inferred from homology"/>
<dbReference type="Pfam" id="PF17681">
    <property type="entry name" value="GCP_N_terminal"/>
    <property type="match status" value="1"/>
</dbReference>
<evidence type="ECO:0000256" key="20">
    <source>
        <dbReference type="ARBA" id="ARBA00023212"/>
    </source>
</evidence>
<evidence type="ECO:0000256" key="19">
    <source>
        <dbReference type="ARBA" id="ARBA00023180"/>
    </source>
</evidence>
<dbReference type="FunFam" id="2.10.25.10:FF:000038">
    <property type="entry name" value="Fibrillin 2"/>
    <property type="match status" value="1"/>
</dbReference>
<dbReference type="GO" id="GO:0030247">
    <property type="term" value="F:polysaccharide binding"/>
    <property type="evidence" value="ECO:0007669"/>
    <property type="project" value="InterPro"/>
</dbReference>
<dbReference type="Pfam" id="PF07645">
    <property type="entry name" value="EGF_CA"/>
    <property type="match status" value="1"/>
</dbReference>
<dbReference type="GO" id="GO:0043015">
    <property type="term" value="F:gamma-tubulin binding"/>
    <property type="evidence" value="ECO:0007669"/>
    <property type="project" value="InterPro"/>
</dbReference>
<keyword evidence="14" id="KW-0418">Kinase</keyword>
<evidence type="ECO:0000256" key="9">
    <source>
        <dbReference type="ARBA" id="ARBA00022692"/>
    </source>
</evidence>
<evidence type="ECO:0000256" key="13">
    <source>
        <dbReference type="ARBA" id="ARBA00022741"/>
    </source>
</evidence>
<evidence type="ECO:0000256" key="21">
    <source>
        <dbReference type="ARBA" id="ARBA00047558"/>
    </source>
</evidence>
<comment type="catalytic activity">
    <reaction evidence="21">
        <text>L-seryl-[protein] + ATP = O-phospho-L-seryl-[protein] + ADP + H(+)</text>
        <dbReference type="Rhea" id="RHEA:17989"/>
        <dbReference type="Rhea" id="RHEA-COMP:9863"/>
        <dbReference type="Rhea" id="RHEA-COMP:11604"/>
        <dbReference type="ChEBI" id="CHEBI:15378"/>
        <dbReference type="ChEBI" id="CHEBI:29999"/>
        <dbReference type="ChEBI" id="CHEBI:30616"/>
        <dbReference type="ChEBI" id="CHEBI:83421"/>
        <dbReference type="ChEBI" id="CHEBI:456216"/>
    </reaction>
</comment>
<dbReference type="GO" id="GO:0005524">
    <property type="term" value="F:ATP binding"/>
    <property type="evidence" value="ECO:0007669"/>
    <property type="project" value="UniProtKB-KW"/>
</dbReference>
<evidence type="ECO:0000256" key="16">
    <source>
        <dbReference type="ARBA" id="ARBA00022989"/>
    </source>
</evidence>
<dbReference type="Pfam" id="PF13947">
    <property type="entry name" value="GUB_WAK_bind"/>
    <property type="match status" value="1"/>
</dbReference>
<dbReference type="GO" id="GO:0007166">
    <property type="term" value="P:cell surface receptor signaling pathway"/>
    <property type="evidence" value="ECO:0007669"/>
    <property type="project" value="InterPro"/>
</dbReference>
<comment type="similarity">
    <text evidence="3">Belongs to the TUBGCP family.</text>
</comment>
<dbReference type="Gene3D" id="2.10.25.10">
    <property type="entry name" value="Laminin"/>
    <property type="match status" value="1"/>
</dbReference>
<evidence type="ECO:0000256" key="22">
    <source>
        <dbReference type="ARBA" id="ARBA00047951"/>
    </source>
</evidence>
<evidence type="ECO:0000256" key="23">
    <source>
        <dbReference type="ARBA" id="ARBA00058961"/>
    </source>
</evidence>
<organism evidence="26">
    <name type="scientific">Tanacetum cinerariifolium</name>
    <name type="common">Dalmatian daisy</name>
    <name type="synonym">Chrysanthemum cinerariifolium</name>
    <dbReference type="NCBI Taxonomy" id="118510"/>
    <lineage>
        <taxon>Eukaryota</taxon>
        <taxon>Viridiplantae</taxon>
        <taxon>Streptophyta</taxon>
        <taxon>Embryophyta</taxon>
        <taxon>Tracheophyta</taxon>
        <taxon>Spermatophyta</taxon>
        <taxon>Magnoliopsida</taxon>
        <taxon>eudicotyledons</taxon>
        <taxon>Gunneridae</taxon>
        <taxon>Pentapetalae</taxon>
        <taxon>asterids</taxon>
        <taxon>campanulids</taxon>
        <taxon>Asterales</taxon>
        <taxon>Asteraceae</taxon>
        <taxon>Asteroideae</taxon>
        <taxon>Anthemideae</taxon>
        <taxon>Anthemidinae</taxon>
        <taxon>Tanacetum</taxon>
    </lineage>
</organism>
<dbReference type="InterPro" id="IPR049883">
    <property type="entry name" value="NOTCH1_EGF-like"/>
</dbReference>
<evidence type="ECO:0000256" key="11">
    <source>
        <dbReference type="ARBA" id="ARBA00022729"/>
    </source>
</evidence>
<dbReference type="SMART" id="SM00220">
    <property type="entry name" value="S_TKc"/>
    <property type="match status" value="1"/>
</dbReference>
<dbReference type="CDD" id="cd00054">
    <property type="entry name" value="EGF_CA"/>
    <property type="match status" value="1"/>
</dbReference>
<dbReference type="InterPro" id="IPR045274">
    <property type="entry name" value="WAK-like"/>
</dbReference>
<dbReference type="FunFam" id="3.30.200.20:FF:000043">
    <property type="entry name" value="Wall-associated receptor kinase 2"/>
    <property type="match status" value="1"/>
</dbReference>